<dbReference type="Pfam" id="PF13692">
    <property type="entry name" value="Glyco_trans_1_4"/>
    <property type="match status" value="1"/>
</dbReference>
<evidence type="ECO:0000256" key="2">
    <source>
        <dbReference type="ARBA" id="ARBA00022679"/>
    </source>
</evidence>
<protein>
    <submittedName>
        <fullName evidence="3">Glycosyltransferase</fullName>
    </submittedName>
</protein>
<dbReference type="PANTHER" id="PTHR12526">
    <property type="entry name" value="GLYCOSYLTRANSFERASE"/>
    <property type="match status" value="1"/>
</dbReference>
<evidence type="ECO:0000313" key="3">
    <source>
        <dbReference type="EMBL" id="TVO77989.1"/>
    </source>
</evidence>
<comment type="caution">
    <text evidence="3">The sequence shown here is derived from an EMBL/GenBank/DDBJ whole genome shotgun (WGS) entry which is preliminary data.</text>
</comment>
<sequence>MTAHVSDSSARSILMAVDQLPFPPRNGVTLPTFNYAEGLMKSHRLRLVLLADEANPVDQAALAENEAIFGEIAVIRVRRRHKLKRVVDELLGRDMFNQGWECLDASPELAGVAADVFLVSPYSAAAKWLAANSSGVDRFGCRIAAVSDCTAAEYFYRGTQDFGGLKLTLKARLDKLRASRVAVVEQRTLGNFDHVLMQTKTDQQLMKSLVGEGTAARVAIVPNGVRRDFFDIRRDGSTNKVVFVAELSGEYAAIADWLVRVVWPAVIARSQTAQLLIIGKGASAELREAIRCVGSAEHVDFVDDLRSVYASAAVVICPVFKGYGLINKALEAMASGVPVVGGVAAFNGIEGFVDRVHGFVCRPRNTEDFAMAISEILSNPVRADQVGSAGRTLIEDQFRWASAIQRIEALMPHRSESGE</sequence>
<dbReference type="PANTHER" id="PTHR12526:SF510">
    <property type="entry name" value="D-INOSITOL 3-PHOSPHATE GLYCOSYLTRANSFERASE"/>
    <property type="match status" value="1"/>
</dbReference>
<dbReference type="AlphaFoldDB" id="A0A557RSI1"/>
<keyword evidence="1" id="KW-0328">Glycosyltransferase</keyword>
<evidence type="ECO:0000313" key="4">
    <source>
        <dbReference type="Proteomes" id="UP000318349"/>
    </source>
</evidence>
<reference evidence="3 4" key="1">
    <citation type="submission" date="2019-07" db="EMBL/GenBank/DDBJ databases">
        <title>The pathways for chlorine oxyanion respiration interact through the shared metabolite chlorate.</title>
        <authorList>
            <person name="Barnum T.P."/>
            <person name="Cheng Y."/>
            <person name="Hill K.A."/>
            <person name="Lucas L.N."/>
            <person name="Carlson H.K."/>
            <person name="Coates J.D."/>
        </authorList>
    </citation>
    <scope>NUCLEOTIDE SEQUENCE [LARGE SCALE GENOMIC DNA]</scope>
    <source>
        <strain evidence="3 4">SFB-1</strain>
    </source>
</reference>
<proteinExistence type="predicted"/>
<dbReference type="GO" id="GO:0016757">
    <property type="term" value="F:glycosyltransferase activity"/>
    <property type="evidence" value="ECO:0007669"/>
    <property type="project" value="UniProtKB-KW"/>
</dbReference>
<dbReference type="Proteomes" id="UP000318349">
    <property type="component" value="Unassembled WGS sequence"/>
</dbReference>
<dbReference type="CDD" id="cd03801">
    <property type="entry name" value="GT4_PimA-like"/>
    <property type="match status" value="1"/>
</dbReference>
<evidence type="ECO:0000256" key="1">
    <source>
        <dbReference type="ARBA" id="ARBA00022676"/>
    </source>
</evidence>
<name>A0A557RSI1_9RHOO</name>
<accession>A0A557RSI1</accession>
<keyword evidence="2 3" id="KW-0808">Transferase</keyword>
<organism evidence="3 4">
    <name type="scientific">Denitromonas halophila</name>
    <dbReference type="NCBI Taxonomy" id="1629404"/>
    <lineage>
        <taxon>Bacteria</taxon>
        <taxon>Pseudomonadati</taxon>
        <taxon>Pseudomonadota</taxon>
        <taxon>Betaproteobacteria</taxon>
        <taxon>Rhodocyclales</taxon>
        <taxon>Zoogloeaceae</taxon>
        <taxon>Denitromonas</taxon>
    </lineage>
</organism>
<dbReference type="SUPFAM" id="SSF53756">
    <property type="entry name" value="UDP-Glycosyltransferase/glycogen phosphorylase"/>
    <property type="match status" value="1"/>
</dbReference>
<dbReference type="Gene3D" id="3.40.50.2000">
    <property type="entry name" value="Glycogen Phosphorylase B"/>
    <property type="match status" value="2"/>
</dbReference>
<dbReference type="EMBL" id="VMNI01000006">
    <property type="protein sequence ID" value="TVO77989.1"/>
    <property type="molecule type" value="Genomic_DNA"/>
</dbReference>
<gene>
    <name evidence="3" type="ORF">FHP89_05760</name>
</gene>